<dbReference type="Proteomes" id="UP001363622">
    <property type="component" value="Unassembled WGS sequence"/>
</dbReference>
<feature type="region of interest" description="Disordered" evidence="1">
    <location>
        <begin position="371"/>
        <end position="392"/>
    </location>
</feature>
<reference evidence="2 3" key="1">
    <citation type="submission" date="2024-04" db="EMBL/GenBank/DDBJ databases">
        <title>Phyllosticta paracitricarpa is synonymous to the EU quarantine fungus P. citricarpa based on phylogenomic analyses.</title>
        <authorList>
            <consortium name="Lawrence Berkeley National Laboratory"/>
            <person name="Van Ingen-Buijs V.A."/>
            <person name="Van Westerhoven A.C."/>
            <person name="Haridas S."/>
            <person name="Skiadas P."/>
            <person name="Martin F."/>
            <person name="Groenewald J.Z."/>
            <person name="Crous P.W."/>
            <person name="Seidl M.F."/>
        </authorList>
    </citation>
    <scope>NUCLEOTIDE SEQUENCE [LARGE SCALE GENOMIC DNA]</scope>
    <source>
        <strain evidence="2 3">CBS 123371</strain>
    </source>
</reference>
<keyword evidence="3" id="KW-1185">Reference proteome</keyword>
<name>A0ABR1KEB4_9PEZI</name>
<evidence type="ECO:0000256" key="1">
    <source>
        <dbReference type="SAM" id="MobiDB-lite"/>
    </source>
</evidence>
<protein>
    <submittedName>
        <fullName evidence="2">Uncharacterized protein</fullName>
    </submittedName>
</protein>
<comment type="caution">
    <text evidence="2">The sequence shown here is derived from an EMBL/GenBank/DDBJ whole genome shotgun (WGS) entry which is preliminary data.</text>
</comment>
<sequence>MPPTTEKETSFWKMSSNQTFNANGTTSFTNRPSDIILVQNGSNQEHPALLMNESLAGSIRKALLVRRKVQKLEREMERRRTWLQQELEDLNAYIEELEMVLSDPDNYPNADFGELYQKLVDDTLEEAFVRCKLLPGADERCDSERSSASGFAQAAEATRVTSQAPKEESIVVGRESQMSLRFIYPPEGITQEHDAVMSKLAQKMTATQKKAQTAEQIFKKHEYDMETQVPAPSTTSTEFDLQSLVRGQQLTRQLIDAHAELDAVKLERRQHGGLLPGEDQKSRFIDDPDDGYSVAQETFWIKTVDRENIEAWMDRTDPQSRAYTRIVGDKTALDSLEHFGLGENLTVQEELWRNADRQRIDDWMCKMEAVREEPNDIKASPQQDETERSNEK</sequence>
<dbReference type="EMBL" id="JBBPHU010000013">
    <property type="protein sequence ID" value="KAK7511014.1"/>
    <property type="molecule type" value="Genomic_DNA"/>
</dbReference>
<accession>A0ABR1KEB4</accession>
<evidence type="ECO:0000313" key="2">
    <source>
        <dbReference type="EMBL" id="KAK7511014.1"/>
    </source>
</evidence>
<gene>
    <name evidence="2" type="ORF">IWZ03DRAFT_418353</name>
</gene>
<organism evidence="2 3">
    <name type="scientific">Phyllosticta citriasiana</name>
    <dbReference type="NCBI Taxonomy" id="595635"/>
    <lineage>
        <taxon>Eukaryota</taxon>
        <taxon>Fungi</taxon>
        <taxon>Dikarya</taxon>
        <taxon>Ascomycota</taxon>
        <taxon>Pezizomycotina</taxon>
        <taxon>Dothideomycetes</taxon>
        <taxon>Dothideomycetes incertae sedis</taxon>
        <taxon>Botryosphaeriales</taxon>
        <taxon>Phyllostictaceae</taxon>
        <taxon>Phyllosticta</taxon>
    </lineage>
</organism>
<proteinExistence type="predicted"/>
<evidence type="ECO:0000313" key="3">
    <source>
        <dbReference type="Proteomes" id="UP001363622"/>
    </source>
</evidence>